<feature type="transmembrane region" description="Helical" evidence="6">
    <location>
        <begin position="293"/>
        <end position="315"/>
    </location>
</feature>
<dbReference type="PROSITE" id="PS50850">
    <property type="entry name" value="MFS"/>
    <property type="match status" value="1"/>
</dbReference>
<keyword evidence="3 6" id="KW-0812">Transmembrane</keyword>
<feature type="transmembrane region" description="Helical" evidence="6">
    <location>
        <begin position="360"/>
        <end position="382"/>
    </location>
</feature>
<protein>
    <submittedName>
        <fullName evidence="8">MFS transporter</fullName>
    </submittedName>
</protein>
<evidence type="ECO:0000256" key="4">
    <source>
        <dbReference type="ARBA" id="ARBA00022989"/>
    </source>
</evidence>
<feature type="transmembrane region" description="Helical" evidence="6">
    <location>
        <begin position="90"/>
        <end position="111"/>
    </location>
</feature>
<evidence type="ECO:0000256" key="6">
    <source>
        <dbReference type="SAM" id="Phobius"/>
    </source>
</evidence>
<dbReference type="Gene3D" id="1.20.1250.20">
    <property type="entry name" value="MFS general substrate transporter like domains"/>
    <property type="match status" value="1"/>
</dbReference>
<evidence type="ECO:0000313" key="9">
    <source>
        <dbReference type="Proteomes" id="UP000221961"/>
    </source>
</evidence>
<dbReference type="Pfam" id="PF07690">
    <property type="entry name" value="MFS_1"/>
    <property type="match status" value="1"/>
</dbReference>
<feature type="transmembrane region" description="Helical" evidence="6">
    <location>
        <begin position="58"/>
        <end position="78"/>
    </location>
</feature>
<evidence type="ECO:0000313" key="8">
    <source>
        <dbReference type="EMBL" id="ATL69765.1"/>
    </source>
</evidence>
<proteinExistence type="predicted"/>
<feature type="transmembrane region" description="Helical" evidence="6">
    <location>
        <begin position="26"/>
        <end position="52"/>
    </location>
</feature>
<dbReference type="PANTHER" id="PTHR23513">
    <property type="entry name" value="INTEGRAL MEMBRANE EFFLUX PROTEIN-RELATED"/>
    <property type="match status" value="1"/>
</dbReference>
<feature type="transmembrane region" description="Helical" evidence="6">
    <location>
        <begin position="181"/>
        <end position="201"/>
    </location>
</feature>
<feature type="transmembrane region" description="Helical" evidence="6">
    <location>
        <begin position="388"/>
        <end position="408"/>
    </location>
</feature>
<evidence type="ECO:0000256" key="3">
    <source>
        <dbReference type="ARBA" id="ARBA00022692"/>
    </source>
</evidence>
<dbReference type="EMBL" id="CP023778">
    <property type="protein sequence ID" value="ATL69765.1"/>
    <property type="molecule type" value="Genomic_DNA"/>
</dbReference>
<dbReference type="AlphaFoldDB" id="A0A291RR02"/>
<dbReference type="RefSeq" id="WP_098696771.1">
    <property type="nucleotide sequence ID" value="NZ_CP023778.1"/>
</dbReference>
<dbReference type="GO" id="GO:0022857">
    <property type="term" value="F:transmembrane transporter activity"/>
    <property type="evidence" value="ECO:0007669"/>
    <property type="project" value="InterPro"/>
</dbReference>
<keyword evidence="2" id="KW-1003">Cell membrane</keyword>
<dbReference type="PANTHER" id="PTHR23513:SF6">
    <property type="entry name" value="MAJOR FACILITATOR SUPERFAMILY ASSOCIATED DOMAIN-CONTAINING PROTEIN"/>
    <property type="match status" value="1"/>
</dbReference>
<keyword evidence="4 6" id="KW-1133">Transmembrane helix</keyword>
<accession>A0A291RR02</accession>
<feature type="domain" description="Major facilitator superfamily (MFS) profile" evidence="7">
    <location>
        <begin position="24"/>
        <end position="411"/>
    </location>
</feature>
<feature type="transmembrane region" description="Helical" evidence="6">
    <location>
        <begin position="266"/>
        <end position="286"/>
    </location>
</feature>
<dbReference type="InterPro" id="IPR011701">
    <property type="entry name" value="MFS"/>
</dbReference>
<organism evidence="8 9">
    <name type="scientific">Nocardia terpenica</name>
    <dbReference type="NCBI Taxonomy" id="455432"/>
    <lineage>
        <taxon>Bacteria</taxon>
        <taxon>Bacillati</taxon>
        <taxon>Actinomycetota</taxon>
        <taxon>Actinomycetes</taxon>
        <taxon>Mycobacteriales</taxon>
        <taxon>Nocardiaceae</taxon>
        <taxon>Nocardia</taxon>
    </lineage>
</organism>
<evidence type="ECO:0000256" key="1">
    <source>
        <dbReference type="ARBA" id="ARBA00004651"/>
    </source>
</evidence>
<sequence>MSLLDESAPDAVRATEIPLRRNRDFLLLWIGAGVSMLGLRASVVAYPLLMLWYGNSPIGAGLVGFAVLLPQLVVQLPAGALVDRWDRRRLLIGCDIAGLLAMGAVVVMLAAGRLWLPALMVAAFIDGSAGVCYRLGERAAIGHIVPPPQLPQALGQNEARSQAAGLLGQPTGSGLFTLGSWVPFGFTAGSHLLALVTLLFIRKNLQDRRGAATRNIRAEVIEGMRWVWRQRFLRTAVGLIAGSNLLFQILVLTMSLTVKEHGGSPLSVGLIGLVGGLGGMAGALAGARVVERVRLFTVIAGALVVWTVLMTPVAFVSAPLVLGLLMAGTGFAGALMNVVVGVRQLRITPDALQGRVNSVFSLLSFGMSSAGAFVGGVLLSAIGTWATAVSIAVAMGVLALIAVAAPAMRDDTLAESRQNLDPAHGA</sequence>
<name>A0A291RR02_9NOCA</name>
<gene>
    <name evidence="8" type="ORF">CRH09_29925</name>
</gene>
<evidence type="ECO:0000259" key="7">
    <source>
        <dbReference type="PROSITE" id="PS50850"/>
    </source>
</evidence>
<dbReference type="GeneID" id="88361511"/>
<evidence type="ECO:0000256" key="5">
    <source>
        <dbReference type="ARBA" id="ARBA00023136"/>
    </source>
</evidence>
<comment type="subcellular location">
    <subcellularLocation>
        <location evidence="1">Cell membrane</location>
        <topology evidence="1">Multi-pass membrane protein</topology>
    </subcellularLocation>
</comment>
<feature type="transmembrane region" description="Helical" evidence="6">
    <location>
        <begin position="232"/>
        <end position="254"/>
    </location>
</feature>
<dbReference type="Proteomes" id="UP000221961">
    <property type="component" value="Chromosome"/>
</dbReference>
<dbReference type="CDD" id="cd06173">
    <property type="entry name" value="MFS_MefA_like"/>
    <property type="match status" value="1"/>
</dbReference>
<dbReference type="KEGG" id="ntp:CRH09_29925"/>
<dbReference type="GO" id="GO:0005886">
    <property type="term" value="C:plasma membrane"/>
    <property type="evidence" value="ECO:0007669"/>
    <property type="project" value="UniProtKB-SubCell"/>
</dbReference>
<dbReference type="InterPro" id="IPR020846">
    <property type="entry name" value="MFS_dom"/>
</dbReference>
<dbReference type="SUPFAM" id="SSF103473">
    <property type="entry name" value="MFS general substrate transporter"/>
    <property type="match status" value="1"/>
</dbReference>
<reference evidence="8 9" key="1">
    <citation type="submission" date="2017-10" db="EMBL/GenBank/DDBJ databases">
        <title>Comparative genomics between pathogenic Norcardia.</title>
        <authorList>
            <person name="Zeng L."/>
        </authorList>
    </citation>
    <scope>NUCLEOTIDE SEQUENCE [LARGE SCALE GENOMIC DNA]</scope>
    <source>
        <strain evidence="8 9">NC_YFY_NT001</strain>
    </source>
</reference>
<feature type="transmembrane region" description="Helical" evidence="6">
    <location>
        <begin position="321"/>
        <end position="340"/>
    </location>
</feature>
<evidence type="ECO:0000256" key="2">
    <source>
        <dbReference type="ARBA" id="ARBA00022475"/>
    </source>
</evidence>
<dbReference type="InterPro" id="IPR036259">
    <property type="entry name" value="MFS_trans_sf"/>
</dbReference>
<keyword evidence="5 6" id="KW-0472">Membrane</keyword>